<protein>
    <submittedName>
        <fullName evidence="1">Uncharacterized protein</fullName>
    </submittedName>
</protein>
<accession>A0A9I9CCZ9</accession>
<dbReference type="Gramene" id="MELO3C001405.2.1">
    <property type="protein sequence ID" value="MELO3C001405.2.1"/>
    <property type="gene ID" value="MELO3C001405.2"/>
</dbReference>
<dbReference type="AlphaFoldDB" id="A0A9I9CCZ9"/>
<dbReference type="EnsemblPlants" id="MELO3C001405.2.1">
    <property type="protein sequence ID" value="MELO3C001405.2.1"/>
    <property type="gene ID" value="MELO3C001405.2"/>
</dbReference>
<name>A0A9I9CCZ9_CUCME</name>
<reference evidence="1" key="1">
    <citation type="submission" date="2023-03" db="UniProtKB">
        <authorList>
            <consortium name="EnsemblPlants"/>
        </authorList>
    </citation>
    <scope>IDENTIFICATION</scope>
</reference>
<evidence type="ECO:0000313" key="1">
    <source>
        <dbReference type="EnsemblPlants" id="MELO3C001405.2.1"/>
    </source>
</evidence>
<sequence>MTMDWQGAPASPSSFTVKRILRLEIPVDTYPNVNSIKKCLCMRFLKSFQNVDYLTL</sequence>
<proteinExistence type="predicted"/>
<organism evidence="1">
    <name type="scientific">Cucumis melo</name>
    <name type="common">Muskmelon</name>
    <dbReference type="NCBI Taxonomy" id="3656"/>
    <lineage>
        <taxon>Eukaryota</taxon>
        <taxon>Viridiplantae</taxon>
        <taxon>Streptophyta</taxon>
        <taxon>Embryophyta</taxon>
        <taxon>Tracheophyta</taxon>
        <taxon>Spermatophyta</taxon>
        <taxon>Magnoliopsida</taxon>
        <taxon>eudicotyledons</taxon>
        <taxon>Gunneridae</taxon>
        <taxon>Pentapetalae</taxon>
        <taxon>rosids</taxon>
        <taxon>fabids</taxon>
        <taxon>Cucurbitales</taxon>
        <taxon>Cucurbitaceae</taxon>
        <taxon>Benincaseae</taxon>
        <taxon>Cucumis</taxon>
    </lineage>
</organism>